<reference evidence="2 3" key="1">
    <citation type="submission" date="2019-07" db="EMBL/GenBank/DDBJ databases">
        <title>Genomes of Cafeteria roenbergensis.</title>
        <authorList>
            <person name="Fischer M.G."/>
            <person name="Hackl T."/>
            <person name="Roman M."/>
        </authorList>
    </citation>
    <scope>NUCLEOTIDE SEQUENCE [LARGE SCALE GENOMIC DNA]</scope>
    <source>
        <strain evidence="2 3">Cflag</strain>
    </source>
</reference>
<evidence type="ECO:0000256" key="1">
    <source>
        <dbReference type="SAM" id="SignalP"/>
    </source>
</evidence>
<protein>
    <submittedName>
        <fullName evidence="2">Uncharacterized protein</fullName>
    </submittedName>
</protein>
<name>A0A5A8DF02_CAFRO</name>
<dbReference type="Proteomes" id="UP000325113">
    <property type="component" value="Unassembled WGS sequence"/>
</dbReference>
<comment type="caution">
    <text evidence="2">The sequence shown here is derived from an EMBL/GenBank/DDBJ whole genome shotgun (WGS) entry which is preliminary data.</text>
</comment>
<evidence type="ECO:0000313" key="2">
    <source>
        <dbReference type="EMBL" id="KAA0162441.1"/>
    </source>
</evidence>
<proteinExistence type="predicted"/>
<gene>
    <name evidence="2" type="ORF">FNF31_03240</name>
</gene>
<dbReference type="EMBL" id="VLTM01000027">
    <property type="protein sequence ID" value="KAA0162441.1"/>
    <property type="molecule type" value="Genomic_DNA"/>
</dbReference>
<accession>A0A5A8DF02</accession>
<dbReference type="AlphaFoldDB" id="A0A5A8DF02"/>
<evidence type="ECO:0000313" key="3">
    <source>
        <dbReference type="Proteomes" id="UP000325113"/>
    </source>
</evidence>
<keyword evidence="1" id="KW-0732">Signal</keyword>
<feature type="chain" id="PRO_5022910349" evidence="1">
    <location>
        <begin position="21"/>
        <end position="776"/>
    </location>
</feature>
<organism evidence="2 3">
    <name type="scientific">Cafeteria roenbergensis</name>
    <name type="common">Marine flagellate</name>
    <dbReference type="NCBI Taxonomy" id="33653"/>
    <lineage>
        <taxon>Eukaryota</taxon>
        <taxon>Sar</taxon>
        <taxon>Stramenopiles</taxon>
        <taxon>Bigyra</taxon>
        <taxon>Opalozoa</taxon>
        <taxon>Bicosoecida</taxon>
        <taxon>Cafeteriaceae</taxon>
        <taxon>Cafeteria</taxon>
    </lineage>
</organism>
<sequence>MPFMQATLVCCLTLAAAAMGSGLLSVEIGSQGSAILSVNGKQWLSTNETEVFTAGAMQNASSGALEPGPTTTTTGFDSYGTFKRVAQDWTVTATGEAFTTAIRDYTAHSDLVVFEQNYPSGIASLEAADKNAAGTAYPVLQQPAAAAPPTLGYLTWAGNMACPGAEKQCTFTGPLDSWTTWAIPGGIDGGAPLVLFDDSPEQATMVIAPASNFMAASHVYSTGAVQAGVLGSVTSIPAGWSVEFSVTAGRGVTDTMLAWGRGLLARYGKQPMQVPGDGRDRTVDMLSYYTDNGAGYYYCTEENKTYADTLVDVAKHAAGFIPYRAMQIDSWWYFKSPVTNGVVSWTPMPSVFPYGLEAVHKEIGMPFVAHNRYWDAHNVYATQNGGSYQFIVEERLAIPTEEQFWVDLFQNGTKWGLAVYEQDWLHNEFEELNATLTSATLGREWLLQMGRGAEAAEITIQYCMPYPRHVLQSVEVPAVTQSRASDDYNPQNDQWSIGVSSLLYHALGLAPWKDDTWTSTRTQTCPSGTHHYKHESETAPELELMVSALSTGPVGPSDLIGMEDADAILRTCTANGVILKPSVPATAIDATFAQRAFGSGGPQGELWTSYSDVSGQRFHQVLCASLDAPFAVLPSMLKGAGAPSDSASQVAYRFNSGYGPSPGPITYSTAKPIQCPANDKTSPNLWYTAPVLPSGHALLGEMDKYVPVSPLRFTDLVASDDGFSVRVTGSEGETVNVYVAMPGPEPGKFHVSMALCRLKASGSAILRMPEASCLPS</sequence>
<feature type="signal peptide" evidence="1">
    <location>
        <begin position="1"/>
        <end position="20"/>
    </location>
</feature>